<dbReference type="AlphaFoldDB" id="B8C226"/>
<keyword evidence="4" id="KW-1185">Reference proteome</keyword>
<evidence type="ECO:0000313" key="3">
    <source>
        <dbReference type="EMBL" id="EED91867.1"/>
    </source>
</evidence>
<reference evidence="3 4" key="2">
    <citation type="journal article" date="2008" name="Nature">
        <title>The Phaeodactylum genome reveals the evolutionary history of diatom genomes.</title>
        <authorList>
            <person name="Bowler C."/>
            <person name="Allen A.E."/>
            <person name="Badger J.H."/>
            <person name="Grimwood J."/>
            <person name="Jabbari K."/>
            <person name="Kuo A."/>
            <person name="Maheswari U."/>
            <person name="Martens C."/>
            <person name="Maumus F."/>
            <person name="Otillar R.P."/>
            <person name="Rayko E."/>
            <person name="Salamov A."/>
            <person name="Vandepoele K."/>
            <person name="Beszteri B."/>
            <person name="Gruber A."/>
            <person name="Heijde M."/>
            <person name="Katinka M."/>
            <person name="Mock T."/>
            <person name="Valentin K."/>
            <person name="Verret F."/>
            <person name="Berges J.A."/>
            <person name="Brownlee C."/>
            <person name="Cadoret J.P."/>
            <person name="Chiovitti A."/>
            <person name="Choi C.J."/>
            <person name="Coesel S."/>
            <person name="De Martino A."/>
            <person name="Detter J.C."/>
            <person name="Durkin C."/>
            <person name="Falciatore A."/>
            <person name="Fournet J."/>
            <person name="Haruta M."/>
            <person name="Huysman M.J."/>
            <person name="Jenkins B.D."/>
            <person name="Jiroutova K."/>
            <person name="Jorgensen R.E."/>
            <person name="Joubert Y."/>
            <person name="Kaplan A."/>
            <person name="Kroger N."/>
            <person name="Kroth P.G."/>
            <person name="La Roche J."/>
            <person name="Lindquist E."/>
            <person name="Lommer M."/>
            <person name="Martin-Jezequel V."/>
            <person name="Lopez P.J."/>
            <person name="Lucas S."/>
            <person name="Mangogna M."/>
            <person name="McGinnis K."/>
            <person name="Medlin L.K."/>
            <person name="Montsant A."/>
            <person name="Oudot-Le Secq M.P."/>
            <person name="Napoli C."/>
            <person name="Obornik M."/>
            <person name="Parker M.S."/>
            <person name="Petit J.L."/>
            <person name="Porcel B.M."/>
            <person name="Poulsen N."/>
            <person name="Robison M."/>
            <person name="Rychlewski L."/>
            <person name="Rynearson T.A."/>
            <person name="Schmutz J."/>
            <person name="Shapiro H."/>
            <person name="Siaut M."/>
            <person name="Stanley M."/>
            <person name="Sussman M.R."/>
            <person name="Taylor A.R."/>
            <person name="Vardi A."/>
            <person name="von Dassow P."/>
            <person name="Vyverman W."/>
            <person name="Willis A."/>
            <person name="Wyrwicz L.S."/>
            <person name="Rokhsar D.S."/>
            <person name="Weissenbach J."/>
            <person name="Armbrust E.V."/>
            <person name="Green B.R."/>
            <person name="Van de Peer Y."/>
            <person name="Grigoriev I.V."/>
        </authorList>
    </citation>
    <scope>NUCLEOTIDE SEQUENCE [LARGE SCALE GENOMIC DNA]</scope>
    <source>
        <strain evidence="3 4">CCMP1335</strain>
    </source>
</reference>
<reference evidence="3 4" key="1">
    <citation type="journal article" date="2004" name="Science">
        <title>The genome of the diatom Thalassiosira pseudonana: ecology, evolution, and metabolism.</title>
        <authorList>
            <person name="Armbrust E.V."/>
            <person name="Berges J.A."/>
            <person name="Bowler C."/>
            <person name="Green B.R."/>
            <person name="Martinez D."/>
            <person name="Putnam N.H."/>
            <person name="Zhou S."/>
            <person name="Allen A.E."/>
            <person name="Apt K.E."/>
            <person name="Bechner M."/>
            <person name="Brzezinski M.A."/>
            <person name="Chaal B.K."/>
            <person name="Chiovitti A."/>
            <person name="Davis A.K."/>
            <person name="Demarest M.S."/>
            <person name="Detter J.C."/>
            <person name="Glavina T."/>
            <person name="Goodstein D."/>
            <person name="Hadi M.Z."/>
            <person name="Hellsten U."/>
            <person name="Hildebrand M."/>
            <person name="Jenkins B.D."/>
            <person name="Jurka J."/>
            <person name="Kapitonov V.V."/>
            <person name="Kroger N."/>
            <person name="Lau W.W."/>
            <person name="Lane T.W."/>
            <person name="Larimer F.W."/>
            <person name="Lippmeier J.C."/>
            <person name="Lucas S."/>
            <person name="Medina M."/>
            <person name="Montsant A."/>
            <person name="Obornik M."/>
            <person name="Parker M.S."/>
            <person name="Palenik B."/>
            <person name="Pazour G.J."/>
            <person name="Richardson P.M."/>
            <person name="Rynearson T.A."/>
            <person name="Saito M.A."/>
            <person name="Schwartz D.C."/>
            <person name="Thamatrakoln K."/>
            <person name="Valentin K."/>
            <person name="Vardi A."/>
            <person name="Wilkerson F.P."/>
            <person name="Rokhsar D.S."/>
        </authorList>
    </citation>
    <scope>NUCLEOTIDE SEQUENCE [LARGE SCALE GENOMIC DNA]</scope>
    <source>
        <strain evidence="3 4">CCMP1335</strain>
    </source>
</reference>
<dbReference type="InParanoid" id="B8C226"/>
<keyword evidence="2" id="KW-0812">Transmembrane</keyword>
<evidence type="ECO:0000256" key="1">
    <source>
        <dbReference type="SAM" id="Coils"/>
    </source>
</evidence>
<evidence type="ECO:0000313" key="4">
    <source>
        <dbReference type="Proteomes" id="UP000001449"/>
    </source>
</evidence>
<dbReference type="PaxDb" id="35128-Thaps5137"/>
<accession>B8C226</accession>
<feature type="coiled-coil region" evidence="1">
    <location>
        <begin position="151"/>
        <end position="266"/>
    </location>
</feature>
<dbReference type="RefSeq" id="XP_002290115.1">
    <property type="nucleotide sequence ID" value="XM_002290079.1"/>
</dbReference>
<gene>
    <name evidence="3" type="ORF">THAPSDRAFT_5137</name>
</gene>
<keyword evidence="2" id="KW-0472">Membrane</keyword>
<protein>
    <submittedName>
        <fullName evidence="3">Uncharacterized protein</fullName>
    </submittedName>
</protein>
<feature type="transmembrane region" description="Helical" evidence="2">
    <location>
        <begin position="416"/>
        <end position="434"/>
    </location>
</feature>
<dbReference type="GeneID" id="7451755"/>
<dbReference type="Proteomes" id="UP000001449">
    <property type="component" value="Chromosome 5"/>
</dbReference>
<dbReference type="HOGENOM" id="CLU_614692_0_0_1"/>
<proteinExistence type="predicted"/>
<dbReference type="KEGG" id="tps:THAPSDRAFT_5137"/>
<keyword evidence="2" id="KW-1133">Transmembrane helix</keyword>
<organism evidence="3 4">
    <name type="scientific">Thalassiosira pseudonana</name>
    <name type="common">Marine diatom</name>
    <name type="synonym">Cyclotella nana</name>
    <dbReference type="NCBI Taxonomy" id="35128"/>
    <lineage>
        <taxon>Eukaryota</taxon>
        <taxon>Sar</taxon>
        <taxon>Stramenopiles</taxon>
        <taxon>Ochrophyta</taxon>
        <taxon>Bacillariophyta</taxon>
        <taxon>Coscinodiscophyceae</taxon>
        <taxon>Thalassiosirophycidae</taxon>
        <taxon>Thalassiosirales</taxon>
        <taxon>Thalassiosiraceae</taxon>
        <taxon>Thalassiosira</taxon>
    </lineage>
</organism>
<dbReference type="eggNOG" id="ENOG502TND8">
    <property type="taxonomic scope" value="Eukaryota"/>
</dbReference>
<name>B8C226_THAPS</name>
<keyword evidence="1" id="KW-0175">Coiled coil</keyword>
<sequence length="446" mass="50139">MNNAVISHTQSRESGIHLDVSPLGDNEYVVKFVLPEGASVQDVQYVLELSGGSNSEAEVPAKFTIPPNNGGMGCEGKRVHGKAGAKDTAAVVAVNEDAKHGSTLVIRGGWATGHEAVTLTDSKVIVVGQQLDNGGTGGGGVAADEEYEYEYEDDQLEAEHEEEIIEEERNAIQEEIESAEMDAVEALEEKRIETDGLGAEIKAAEEEIVEALESNRKDMNKALNALKDEIIINKAENEASHKAKMMEMQQNRKAQMEKANQRHRENKHPHDGEQLNYMLQYMEHRFKDEHDPRKEQLDHLLDMKNNVKDSVNKLKAMDRAEHERARREHLKPLPKEELDVDIQELKQKAKEKLAQQRLNRMSESLGVGVNELFKNREMKEVADRVRGHLQKGIPRGGAAVYHGDKGEPLSPKARHFLLLIFAMFISVGLLRWYLDKRRRTTKGRTL</sequence>
<dbReference type="EMBL" id="CM000642">
    <property type="protein sequence ID" value="EED91867.1"/>
    <property type="molecule type" value="Genomic_DNA"/>
</dbReference>
<evidence type="ECO:0000256" key="2">
    <source>
        <dbReference type="SAM" id="Phobius"/>
    </source>
</evidence>